<feature type="domain" description="Putative zinc-finger" evidence="2">
    <location>
        <begin position="3"/>
        <end position="36"/>
    </location>
</feature>
<dbReference type="RefSeq" id="WP_003329114.1">
    <property type="nucleotide sequence ID" value="NC_014639.1"/>
</dbReference>
<keyword evidence="1" id="KW-0472">Membrane</keyword>
<dbReference type="Pfam" id="PF13490">
    <property type="entry name" value="zf-HC2"/>
    <property type="match status" value="1"/>
</dbReference>
<dbReference type="EMBL" id="CP002207">
    <property type="protein sequence ID" value="ADP31983.1"/>
    <property type="molecule type" value="Genomic_DNA"/>
</dbReference>
<evidence type="ECO:0000259" key="2">
    <source>
        <dbReference type="Pfam" id="PF13490"/>
    </source>
</evidence>
<keyword evidence="1" id="KW-1133">Transmembrane helix</keyword>
<evidence type="ECO:0000256" key="1">
    <source>
        <dbReference type="SAM" id="Phobius"/>
    </source>
</evidence>
<dbReference type="InterPro" id="IPR027383">
    <property type="entry name" value="Znf_put"/>
</dbReference>
<keyword evidence="4" id="KW-1185">Reference proteome</keyword>
<protein>
    <submittedName>
        <fullName evidence="3">YlaD</fullName>
    </submittedName>
</protein>
<proteinExistence type="predicted"/>
<keyword evidence="1" id="KW-0812">Transmembrane</keyword>
<evidence type="ECO:0000313" key="3">
    <source>
        <dbReference type="EMBL" id="ADP31983.1"/>
    </source>
</evidence>
<name>A0ABM5LW57_BACA1</name>
<sequence length="97" mass="11229">MTCYLVRDLLPLYIEGDCGKETETFIKGHISSCEECGELYELMKEPIELESAENEEVVLLETEEKRFQQRYYGLLLIKAACWFGAVFIAMLIIKLLI</sequence>
<gene>
    <name evidence="3" type="ordered locus">BATR1942_05145</name>
</gene>
<feature type="transmembrane region" description="Helical" evidence="1">
    <location>
        <begin position="71"/>
        <end position="93"/>
    </location>
</feature>
<evidence type="ECO:0000313" key="4">
    <source>
        <dbReference type="Proteomes" id="UP000006867"/>
    </source>
</evidence>
<organism evidence="3 4">
    <name type="scientific">Bacillus atrophaeus (strain 1942)</name>
    <dbReference type="NCBI Taxonomy" id="720555"/>
    <lineage>
        <taxon>Bacteria</taxon>
        <taxon>Bacillati</taxon>
        <taxon>Bacillota</taxon>
        <taxon>Bacilli</taxon>
        <taxon>Bacillales</taxon>
        <taxon>Bacillaceae</taxon>
        <taxon>Bacillus</taxon>
    </lineage>
</organism>
<accession>A0ABM5LW57</accession>
<reference evidence="3 4" key="1">
    <citation type="journal article" date="2011" name="Front. Microbiol.">
        <title>Genomic signatures of strain selection and enhancement in Bacillus atrophaeus var. globigii, a historical biowarfare simulant.</title>
        <authorList>
            <person name="Gibbons H.S."/>
            <person name="Broomall S.M."/>
            <person name="McNew L.A."/>
            <person name="Daligault H."/>
            <person name="Chapman C."/>
            <person name="Bruce D."/>
            <person name="Karavis M."/>
            <person name="Krepps M."/>
            <person name="McGregor P.A."/>
            <person name="Hong C."/>
            <person name="Park K.H."/>
            <person name="Akmal A."/>
            <person name="Feldman A."/>
            <person name="Lin J.S."/>
            <person name="Chang W.E."/>
            <person name="Higgs B.W."/>
            <person name="Demirev P."/>
            <person name="Lindquist J."/>
            <person name="Liem A."/>
            <person name="Fochler E."/>
            <person name="Read T.D."/>
            <person name="Tapia R."/>
            <person name="Johnson S."/>
            <person name="Bishop-Lilly K.A."/>
            <person name="Detter C."/>
            <person name="Han C."/>
            <person name="Sozhamannan S."/>
            <person name="Rosenzweig C.N."/>
            <person name="Skowronski E.W."/>
        </authorList>
    </citation>
    <scope>NUCLEOTIDE SEQUENCE [LARGE SCALE GENOMIC DNA]</scope>
    <source>
        <strain evidence="3 4">1942</strain>
    </source>
</reference>
<dbReference type="Proteomes" id="UP000006867">
    <property type="component" value="Chromosome"/>
</dbReference>